<reference evidence="2" key="3">
    <citation type="journal article" date="2017" name="Nature">
        <title>Genome sequence of the progenitor of the wheat D genome Aegilops tauschii.</title>
        <authorList>
            <person name="Luo M.C."/>
            <person name="Gu Y.Q."/>
            <person name="Puiu D."/>
            <person name="Wang H."/>
            <person name="Twardziok S.O."/>
            <person name="Deal K.R."/>
            <person name="Huo N."/>
            <person name="Zhu T."/>
            <person name="Wang L."/>
            <person name="Wang Y."/>
            <person name="McGuire P.E."/>
            <person name="Liu S."/>
            <person name="Long H."/>
            <person name="Ramasamy R.K."/>
            <person name="Rodriguez J.C."/>
            <person name="Van S.L."/>
            <person name="Yuan L."/>
            <person name="Wang Z."/>
            <person name="Xia Z."/>
            <person name="Xiao L."/>
            <person name="Anderson O.D."/>
            <person name="Ouyang S."/>
            <person name="Liang Y."/>
            <person name="Zimin A.V."/>
            <person name="Pertea G."/>
            <person name="Qi P."/>
            <person name="Bennetzen J.L."/>
            <person name="Dai X."/>
            <person name="Dawson M.W."/>
            <person name="Muller H.G."/>
            <person name="Kugler K."/>
            <person name="Rivarola-Duarte L."/>
            <person name="Spannagl M."/>
            <person name="Mayer K.F.X."/>
            <person name="Lu F.H."/>
            <person name="Bevan M.W."/>
            <person name="Leroy P."/>
            <person name="Li P."/>
            <person name="You F.M."/>
            <person name="Sun Q."/>
            <person name="Liu Z."/>
            <person name="Lyons E."/>
            <person name="Wicker T."/>
            <person name="Salzberg S.L."/>
            <person name="Devos K.M."/>
            <person name="Dvorak J."/>
        </authorList>
    </citation>
    <scope>NUCLEOTIDE SEQUENCE [LARGE SCALE GENOMIC DNA]</scope>
    <source>
        <strain evidence="2">cv. AL8/78</strain>
    </source>
</reference>
<keyword evidence="3" id="KW-1185">Reference proteome</keyword>
<reference evidence="2" key="5">
    <citation type="journal article" date="2021" name="G3 (Bethesda)">
        <title>Aegilops tauschii genome assembly Aet v5.0 features greater sequence contiguity and improved annotation.</title>
        <authorList>
            <person name="Wang L."/>
            <person name="Zhu T."/>
            <person name="Rodriguez J.C."/>
            <person name="Deal K.R."/>
            <person name="Dubcovsky J."/>
            <person name="McGuire P.E."/>
            <person name="Lux T."/>
            <person name="Spannagl M."/>
            <person name="Mayer K.F.X."/>
            <person name="Baldrich P."/>
            <person name="Meyers B.C."/>
            <person name="Huo N."/>
            <person name="Gu Y.Q."/>
            <person name="Zhou H."/>
            <person name="Devos K.M."/>
            <person name="Bennetzen J.L."/>
            <person name="Unver T."/>
            <person name="Budak H."/>
            <person name="Gulick P.J."/>
            <person name="Galiba G."/>
            <person name="Kalapos B."/>
            <person name="Nelson D.R."/>
            <person name="Li P."/>
            <person name="You F.M."/>
            <person name="Luo M.C."/>
            <person name="Dvorak J."/>
        </authorList>
    </citation>
    <scope>NUCLEOTIDE SEQUENCE [LARGE SCALE GENOMIC DNA]</scope>
    <source>
        <strain evidence="2">cv. AL8/78</strain>
    </source>
</reference>
<organism evidence="2 3">
    <name type="scientific">Aegilops tauschii subsp. strangulata</name>
    <name type="common">Goatgrass</name>
    <dbReference type="NCBI Taxonomy" id="200361"/>
    <lineage>
        <taxon>Eukaryota</taxon>
        <taxon>Viridiplantae</taxon>
        <taxon>Streptophyta</taxon>
        <taxon>Embryophyta</taxon>
        <taxon>Tracheophyta</taxon>
        <taxon>Spermatophyta</taxon>
        <taxon>Magnoliopsida</taxon>
        <taxon>Liliopsida</taxon>
        <taxon>Poales</taxon>
        <taxon>Poaceae</taxon>
        <taxon>BOP clade</taxon>
        <taxon>Pooideae</taxon>
        <taxon>Triticodae</taxon>
        <taxon>Triticeae</taxon>
        <taxon>Triticinae</taxon>
        <taxon>Aegilops</taxon>
    </lineage>
</organism>
<sequence length="54" mass="6022">SSGRQPLRSANSVPSGPPRPNRPKLNPRLLPPHRSRRGRCRSPSRSPRAASCRR</sequence>
<dbReference type="EnsemblPlants" id="AET1Gv20855600.19">
    <property type="protein sequence ID" value="AET1Gv20855600.19"/>
    <property type="gene ID" value="AET1Gv20855600"/>
</dbReference>
<feature type="compositionally biased region" description="Polar residues" evidence="1">
    <location>
        <begin position="1"/>
        <end position="14"/>
    </location>
</feature>
<feature type="compositionally biased region" description="Basic residues" evidence="1">
    <location>
        <begin position="31"/>
        <end position="42"/>
    </location>
</feature>
<evidence type="ECO:0000256" key="1">
    <source>
        <dbReference type="SAM" id="MobiDB-lite"/>
    </source>
</evidence>
<reference evidence="3" key="2">
    <citation type="journal article" date="2017" name="Nat. Plants">
        <title>The Aegilops tauschii genome reveals multiple impacts of transposons.</title>
        <authorList>
            <person name="Zhao G."/>
            <person name="Zou C."/>
            <person name="Li K."/>
            <person name="Wang K."/>
            <person name="Li T."/>
            <person name="Gao L."/>
            <person name="Zhang X."/>
            <person name="Wang H."/>
            <person name="Yang Z."/>
            <person name="Liu X."/>
            <person name="Jiang W."/>
            <person name="Mao L."/>
            <person name="Kong X."/>
            <person name="Jiao Y."/>
            <person name="Jia J."/>
        </authorList>
    </citation>
    <scope>NUCLEOTIDE SEQUENCE [LARGE SCALE GENOMIC DNA]</scope>
    <source>
        <strain evidence="3">cv. AL8/78</strain>
    </source>
</reference>
<dbReference type="Proteomes" id="UP000015105">
    <property type="component" value="Chromosome 1D"/>
</dbReference>
<proteinExistence type="predicted"/>
<evidence type="ECO:0000313" key="3">
    <source>
        <dbReference type="Proteomes" id="UP000015105"/>
    </source>
</evidence>
<reference evidence="3" key="1">
    <citation type="journal article" date="2014" name="Science">
        <title>Ancient hybridizations among the ancestral genomes of bread wheat.</title>
        <authorList>
            <consortium name="International Wheat Genome Sequencing Consortium,"/>
            <person name="Marcussen T."/>
            <person name="Sandve S.R."/>
            <person name="Heier L."/>
            <person name="Spannagl M."/>
            <person name="Pfeifer M."/>
            <person name="Jakobsen K.S."/>
            <person name="Wulff B.B."/>
            <person name="Steuernagel B."/>
            <person name="Mayer K.F."/>
            <person name="Olsen O.A."/>
        </authorList>
    </citation>
    <scope>NUCLEOTIDE SEQUENCE [LARGE SCALE GENOMIC DNA]</scope>
    <source>
        <strain evidence="3">cv. AL8/78</strain>
    </source>
</reference>
<name>A0A452ZNB4_AEGTS</name>
<protein>
    <submittedName>
        <fullName evidence="2">Uncharacterized protein</fullName>
    </submittedName>
</protein>
<feature type="region of interest" description="Disordered" evidence="1">
    <location>
        <begin position="1"/>
        <end position="54"/>
    </location>
</feature>
<dbReference type="Gramene" id="AET1Gv20855600.19">
    <property type="protein sequence ID" value="AET1Gv20855600.19"/>
    <property type="gene ID" value="AET1Gv20855600"/>
</dbReference>
<feature type="compositionally biased region" description="Low complexity" evidence="1">
    <location>
        <begin position="43"/>
        <end position="54"/>
    </location>
</feature>
<accession>A0A452ZNB4</accession>
<dbReference type="AlphaFoldDB" id="A0A452ZNB4"/>
<evidence type="ECO:0000313" key="2">
    <source>
        <dbReference type="EnsemblPlants" id="AET1Gv20855600.19"/>
    </source>
</evidence>
<reference evidence="2" key="4">
    <citation type="submission" date="2019-03" db="UniProtKB">
        <authorList>
            <consortium name="EnsemblPlants"/>
        </authorList>
    </citation>
    <scope>IDENTIFICATION</scope>
</reference>